<dbReference type="RefSeq" id="WP_379289110.1">
    <property type="nucleotide sequence ID" value="NZ_JBHTIU010000047.1"/>
</dbReference>
<accession>A0ABW3DAD1</accession>
<dbReference type="InterPro" id="IPR016787">
    <property type="entry name" value="UCP021328"/>
</dbReference>
<comment type="caution">
    <text evidence="2">The sequence shown here is derived from an EMBL/GenBank/DDBJ whole genome shotgun (WGS) entry which is preliminary data.</text>
</comment>
<gene>
    <name evidence="2" type="ORF">ACFQ03_14930</name>
</gene>
<dbReference type="PIRSF" id="PIRSF021328">
    <property type="entry name" value="UCP021328"/>
    <property type="match status" value="1"/>
</dbReference>
<evidence type="ECO:0000313" key="2">
    <source>
        <dbReference type="EMBL" id="MFD0870447.1"/>
    </source>
</evidence>
<name>A0ABW3DAD1_9BACL</name>
<feature type="compositionally biased region" description="Basic residues" evidence="1">
    <location>
        <begin position="127"/>
        <end position="136"/>
    </location>
</feature>
<dbReference type="Pfam" id="PF11208">
    <property type="entry name" value="DUF2992"/>
    <property type="match status" value="1"/>
</dbReference>
<dbReference type="Proteomes" id="UP001597120">
    <property type="component" value="Unassembled WGS sequence"/>
</dbReference>
<keyword evidence="3" id="KW-1185">Reference proteome</keyword>
<feature type="compositionally biased region" description="Basic and acidic residues" evidence="1">
    <location>
        <begin position="106"/>
        <end position="126"/>
    </location>
</feature>
<reference evidence="3" key="1">
    <citation type="journal article" date="2019" name="Int. J. Syst. Evol. Microbiol.">
        <title>The Global Catalogue of Microorganisms (GCM) 10K type strain sequencing project: providing services to taxonomists for standard genome sequencing and annotation.</title>
        <authorList>
            <consortium name="The Broad Institute Genomics Platform"/>
            <consortium name="The Broad Institute Genome Sequencing Center for Infectious Disease"/>
            <person name="Wu L."/>
            <person name="Ma J."/>
        </authorList>
    </citation>
    <scope>NUCLEOTIDE SEQUENCE [LARGE SCALE GENOMIC DNA]</scope>
    <source>
        <strain evidence="3">CCUG 57263</strain>
    </source>
</reference>
<protein>
    <submittedName>
        <fullName evidence="2">YjdF family protein</fullName>
    </submittedName>
</protein>
<evidence type="ECO:0000256" key="1">
    <source>
        <dbReference type="SAM" id="MobiDB-lite"/>
    </source>
</evidence>
<proteinExistence type="predicted"/>
<organism evidence="2 3">
    <name type="scientific">Paenibacillus residui</name>
    <dbReference type="NCBI Taxonomy" id="629724"/>
    <lineage>
        <taxon>Bacteria</taxon>
        <taxon>Bacillati</taxon>
        <taxon>Bacillota</taxon>
        <taxon>Bacilli</taxon>
        <taxon>Bacillales</taxon>
        <taxon>Paenibacillaceae</taxon>
        <taxon>Paenibacillus</taxon>
    </lineage>
</organism>
<feature type="region of interest" description="Disordered" evidence="1">
    <location>
        <begin position="106"/>
        <end position="136"/>
    </location>
</feature>
<evidence type="ECO:0000313" key="3">
    <source>
        <dbReference type="Proteomes" id="UP001597120"/>
    </source>
</evidence>
<dbReference type="EMBL" id="JBHTIU010000047">
    <property type="protein sequence ID" value="MFD0870447.1"/>
    <property type="molecule type" value="Genomic_DNA"/>
</dbReference>
<sequence>MKMTVYHDGQFWVGIIELHDGGKLKAGRYVFGAEPKDQEILDFVNSHLLSFCRNLSQEVSAGHRERRRINPKRIARLAAREMNKPGAASAAHQAIQLEYEKRKKEKKVFTREQREKLKEHKREIARQKAKAKHRGK</sequence>